<dbReference type="Proteomes" id="UP000060778">
    <property type="component" value="Chromosome"/>
</dbReference>
<dbReference type="AlphaFoldDB" id="A0A0U2MBR5"/>
<dbReference type="RefSeq" id="WP_075050419.1">
    <property type="nucleotide sequence ID" value="NZ_CP006867.1"/>
</dbReference>
<dbReference type="GeneID" id="30680830"/>
<dbReference type="EMBL" id="CP006867">
    <property type="protein sequence ID" value="ALU12765.1"/>
    <property type="molecule type" value="Genomic_DNA"/>
</dbReference>
<gene>
    <name evidence="1" type="ORF">EYM_07290</name>
</gene>
<evidence type="ECO:0000313" key="2">
    <source>
        <dbReference type="Proteomes" id="UP000060778"/>
    </source>
</evidence>
<dbReference type="OrthoDB" id="385524at2157"/>
<keyword evidence="2" id="KW-1185">Reference proteome</keyword>
<name>A0A0U2MBR5_9CREN</name>
<organism evidence="1 2">
    <name type="scientific">Ignicoccus islandicus DSM 13165</name>
    <dbReference type="NCBI Taxonomy" id="940295"/>
    <lineage>
        <taxon>Archaea</taxon>
        <taxon>Thermoproteota</taxon>
        <taxon>Thermoprotei</taxon>
        <taxon>Desulfurococcales</taxon>
        <taxon>Desulfurococcaceae</taxon>
        <taxon>Ignicoccus</taxon>
    </lineage>
</organism>
<reference evidence="1 2" key="1">
    <citation type="submission" date="2013-11" db="EMBL/GenBank/DDBJ databases">
        <title>Comparative genomics of Ignicoccus.</title>
        <authorList>
            <person name="Podar M."/>
        </authorList>
    </citation>
    <scope>NUCLEOTIDE SEQUENCE [LARGE SCALE GENOMIC DNA]</scope>
    <source>
        <strain evidence="1 2">DSM 13165</strain>
    </source>
</reference>
<dbReference type="KEGG" id="iis:EYM_07290"/>
<evidence type="ECO:0000313" key="1">
    <source>
        <dbReference type="EMBL" id="ALU12765.1"/>
    </source>
</evidence>
<accession>A0A0U2MBR5</accession>
<proteinExistence type="predicted"/>
<protein>
    <submittedName>
        <fullName evidence="1">Uncharacterized protein</fullName>
    </submittedName>
</protein>
<sequence>MYIWRYEAGYVVDPETGEVIDLIYDYGPYEGNNEPSLIIGTSSYEDKIAEKASRIQRTLNARGLRDAHGTYVNYLLGLTNKSVKSLKRIETKERLPLTDKEYEKEVRRWLVKIEKNLRTMVLTSKTKKAIACILAARSLDRELSVSEVARFYEIDEKYLRKVLSRVTKRLLPYMLR</sequence>